<reference evidence="1" key="1">
    <citation type="submission" date="2017-08" db="EMBL/GenBank/DDBJ databases">
        <authorList>
            <person name="Cuomo C."/>
            <person name="Billmyre B."/>
            <person name="Heitman J."/>
        </authorList>
    </citation>
    <scope>NUCLEOTIDE SEQUENCE</scope>
    <source>
        <strain evidence="1">CBS 12478</strain>
    </source>
</reference>
<dbReference type="EMBL" id="CP144058">
    <property type="protein sequence ID" value="WWD20088.1"/>
    <property type="molecule type" value="Genomic_DNA"/>
</dbReference>
<dbReference type="AlphaFoldDB" id="A0A5M6BTE1"/>
<protein>
    <submittedName>
        <fullName evidence="1">Uncharacterized protein</fullName>
    </submittedName>
</protein>
<dbReference type="RefSeq" id="XP_031859042.1">
    <property type="nucleotide sequence ID" value="XM_032006679.1"/>
</dbReference>
<proteinExistence type="predicted"/>
<dbReference type="KEGG" id="ksn:43590840"/>
<evidence type="ECO:0000313" key="1">
    <source>
        <dbReference type="EMBL" id="WWD20088.1"/>
    </source>
</evidence>
<name>A0A5M6BTE1_9TREE</name>
<evidence type="ECO:0000313" key="2">
    <source>
        <dbReference type="Proteomes" id="UP000322225"/>
    </source>
</evidence>
<dbReference type="OrthoDB" id="2569417at2759"/>
<dbReference type="GeneID" id="43590840"/>
<gene>
    <name evidence="1" type="ORF">CI109_104562</name>
</gene>
<sequence length="197" mass="21788">MILQVNESVHSLTVGEVLKLLGLKDTPHKITIIIQPLSSEMETTKIDPLFQQTSETDMLLVSSDNVGFYCKSSVLAYNIGFFSDYETIDQAMGEDCRSSTDNNDIDKDNEKITVRELPSATSAGLKLVLLVLSKQTDPPATLHEFLQRTYVEADLLDALCPALAVADAYDIPMILDRLSEVHADEPFMLLSLSLFGM</sequence>
<organism evidence="1 2">
    <name type="scientific">Kwoniella shandongensis</name>
    <dbReference type="NCBI Taxonomy" id="1734106"/>
    <lineage>
        <taxon>Eukaryota</taxon>
        <taxon>Fungi</taxon>
        <taxon>Dikarya</taxon>
        <taxon>Basidiomycota</taxon>
        <taxon>Agaricomycotina</taxon>
        <taxon>Tremellomycetes</taxon>
        <taxon>Tremellales</taxon>
        <taxon>Cryptococcaceae</taxon>
        <taxon>Kwoniella</taxon>
    </lineage>
</organism>
<keyword evidence="2" id="KW-1185">Reference proteome</keyword>
<dbReference type="Proteomes" id="UP000322225">
    <property type="component" value="Chromosome 8"/>
</dbReference>
<accession>A0A5M6BTE1</accession>
<reference evidence="1" key="2">
    <citation type="submission" date="2024-01" db="EMBL/GenBank/DDBJ databases">
        <title>Comparative genomics of Cryptococcus and Kwoniella reveals pathogenesis evolution and contrasting modes of karyotype evolution via chromosome fusion or intercentromeric recombination.</title>
        <authorList>
            <person name="Coelho M.A."/>
            <person name="David-Palma M."/>
            <person name="Shea T."/>
            <person name="Bowers K."/>
            <person name="McGinley-Smith S."/>
            <person name="Mohammad A.W."/>
            <person name="Gnirke A."/>
            <person name="Yurkov A.M."/>
            <person name="Nowrousian M."/>
            <person name="Sun S."/>
            <person name="Cuomo C.A."/>
            <person name="Heitman J."/>
        </authorList>
    </citation>
    <scope>NUCLEOTIDE SEQUENCE</scope>
    <source>
        <strain evidence="1">CBS 12478</strain>
    </source>
</reference>